<sequence length="243" mass="27365">MDSLTIIESKDELVTKLKEEIEKRAKNAIEDHNEFRIGLSGGSLVQYVSDVMSCSVTSAFENWKIFFCDERFVEESQLDSTYGCYKRALLDGQTFLKEEQFVKIDTKLSLDDCARDYERRILKEFNCPDNQMPKFDLLILGMGPDGHTCSLFPEHSLLKETKRLIAAIDDSPKPPSQRITMTLPLINNASCCLFVITGESKAAAVKQIISESSDTPYPVQLVKPVKGDLLWIVDTAAAKLIKK</sequence>
<dbReference type="EnsemblMetazoa" id="GPAI041961-RA">
    <property type="protein sequence ID" value="GPAI041961-PA"/>
    <property type="gene ID" value="GPAI041961"/>
</dbReference>
<dbReference type="Gene3D" id="3.40.50.1360">
    <property type="match status" value="1"/>
</dbReference>
<evidence type="ECO:0000256" key="6">
    <source>
        <dbReference type="RuleBase" id="RU365095"/>
    </source>
</evidence>
<comment type="pathway">
    <text evidence="2 6">Carbohydrate degradation; pentose phosphate pathway; D-ribulose 5-phosphate from D-glucose 6-phosphate (oxidative stage): step 2/3.</text>
</comment>
<comment type="catalytic activity">
    <reaction evidence="1 6">
        <text>6-phospho-D-glucono-1,5-lactone + H2O = 6-phospho-D-gluconate + H(+)</text>
        <dbReference type="Rhea" id="RHEA:12556"/>
        <dbReference type="ChEBI" id="CHEBI:15377"/>
        <dbReference type="ChEBI" id="CHEBI:15378"/>
        <dbReference type="ChEBI" id="CHEBI:57955"/>
        <dbReference type="ChEBI" id="CHEBI:58759"/>
        <dbReference type="EC" id="3.1.1.31"/>
    </reaction>
</comment>
<comment type="function">
    <text evidence="6">Hydrolysis of 6-phosphogluconolactone to 6-phosphogluconate.</text>
</comment>
<comment type="similarity">
    <text evidence="3 6">Belongs to the glucosamine/galactosamine-6-phosphate isomerase family. 6-phosphogluconolactonase subfamily.</text>
</comment>
<dbReference type="InterPro" id="IPR039104">
    <property type="entry name" value="6PGL"/>
</dbReference>
<accession>A0A1B0ADB2</accession>
<evidence type="ECO:0000256" key="3">
    <source>
        <dbReference type="ARBA" id="ARBA00010662"/>
    </source>
</evidence>
<reference evidence="9" key="1">
    <citation type="submission" date="2014-03" db="EMBL/GenBank/DDBJ databases">
        <authorList>
            <person name="Aksoy S."/>
            <person name="Warren W."/>
            <person name="Wilson R.K."/>
        </authorList>
    </citation>
    <scope>NUCLEOTIDE SEQUENCE [LARGE SCALE GENOMIC DNA]</scope>
    <source>
        <strain evidence="9">IAEA</strain>
    </source>
</reference>
<dbReference type="STRING" id="7398.A0A1B0ADB2"/>
<dbReference type="GO" id="GO:0017057">
    <property type="term" value="F:6-phosphogluconolactonase activity"/>
    <property type="evidence" value="ECO:0007669"/>
    <property type="project" value="UniProtKB-UniRule"/>
</dbReference>
<organism evidence="8 9">
    <name type="scientific">Glossina pallidipes</name>
    <name type="common">Tsetse fly</name>
    <dbReference type="NCBI Taxonomy" id="7398"/>
    <lineage>
        <taxon>Eukaryota</taxon>
        <taxon>Metazoa</taxon>
        <taxon>Ecdysozoa</taxon>
        <taxon>Arthropoda</taxon>
        <taxon>Hexapoda</taxon>
        <taxon>Insecta</taxon>
        <taxon>Pterygota</taxon>
        <taxon>Neoptera</taxon>
        <taxon>Endopterygota</taxon>
        <taxon>Diptera</taxon>
        <taxon>Brachycera</taxon>
        <taxon>Muscomorpha</taxon>
        <taxon>Hippoboscoidea</taxon>
        <taxon>Glossinidae</taxon>
        <taxon>Glossina</taxon>
    </lineage>
</organism>
<dbReference type="UniPathway" id="UPA00115">
    <property type="reaction ID" value="UER00409"/>
</dbReference>
<dbReference type="AlphaFoldDB" id="A0A1B0ADB2"/>
<reference evidence="8" key="2">
    <citation type="submission" date="2020-05" db="UniProtKB">
        <authorList>
            <consortium name="EnsemblMetazoa"/>
        </authorList>
    </citation>
    <scope>IDENTIFICATION</scope>
    <source>
        <strain evidence="8">IAEA</strain>
    </source>
</reference>
<dbReference type="CDD" id="cd01400">
    <property type="entry name" value="6PGL"/>
    <property type="match status" value="1"/>
</dbReference>
<protein>
    <recommendedName>
        <fullName evidence="4 6">6-phosphogluconolactonase</fullName>
        <shortName evidence="6">6PGL</shortName>
        <ecNumber evidence="4 6">3.1.1.31</ecNumber>
    </recommendedName>
</protein>
<keyword evidence="5 6" id="KW-0378">Hydrolase</keyword>
<dbReference type="PANTHER" id="PTHR11054">
    <property type="entry name" value="6-PHOSPHOGLUCONOLACTONASE"/>
    <property type="match status" value="1"/>
</dbReference>
<evidence type="ECO:0000259" key="7">
    <source>
        <dbReference type="Pfam" id="PF01182"/>
    </source>
</evidence>
<dbReference type="Pfam" id="PF01182">
    <property type="entry name" value="Glucosamine_iso"/>
    <property type="match status" value="1"/>
</dbReference>
<dbReference type="FunFam" id="3.40.50.1360:FF:000005">
    <property type="entry name" value="6-phosphogluconolactonase"/>
    <property type="match status" value="1"/>
</dbReference>
<feature type="domain" description="Glucosamine/galactosamine-6-phosphate isomerase" evidence="7">
    <location>
        <begin position="9"/>
        <end position="231"/>
    </location>
</feature>
<evidence type="ECO:0000256" key="5">
    <source>
        <dbReference type="ARBA" id="ARBA00022801"/>
    </source>
</evidence>
<keyword evidence="9" id="KW-1185">Reference proteome</keyword>
<dbReference type="Proteomes" id="UP000092445">
    <property type="component" value="Unassembled WGS sequence"/>
</dbReference>
<dbReference type="InterPro" id="IPR006148">
    <property type="entry name" value="Glc/Gal-6P_isomerase"/>
</dbReference>
<proteinExistence type="inferred from homology"/>
<dbReference type="GO" id="GO:0006098">
    <property type="term" value="P:pentose-phosphate shunt"/>
    <property type="evidence" value="ECO:0007669"/>
    <property type="project" value="UniProtKB-UniPathway"/>
</dbReference>
<dbReference type="NCBIfam" id="TIGR01198">
    <property type="entry name" value="pgl"/>
    <property type="match status" value="1"/>
</dbReference>
<evidence type="ECO:0000256" key="1">
    <source>
        <dbReference type="ARBA" id="ARBA00000832"/>
    </source>
</evidence>
<dbReference type="GO" id="GO:0005975">
    <property type="term" value="P:carbohydrate metabolic process"/>
    <property type="evidence" value="ECO:0007669"/>
    <property type="project" value="UniProtKB-UniRule"/>
</dbReference>
<dbReference type="InterPro" id="IPR037171">
    <property type="entry name" value="NagB/RpiA_transferase-like"/>
</dbReference>
<name>A0A1B0ADB2_GLOPL</name>
<evidence type="ECO:0000256" key="2">
    <source>
        <dbReference type="ARBA" id="ARBA00004961"/>
    </source>
</evidence>
<evidence type="ECO:0000313" key="9">
    <source>
        <dbReference type="Proteomes" id="UP000092445"/>
    </source>
</evidence>
<dbReference type="PANTHER" id="PTHR11054:SF0">
    <property type="entry name" value="6-PHOSPHOGLUCONOLACTONASE"/>
    <property type="match status" value="1"/>
</dbReference>
<dbReference type="EC" id="3.1.1.31" evidence="4 6"/>
<evidence type="ECO:0000256" key="4">
    <source>
        <dbReference type="ARBA" id="ARBA00013198"/>
    </source>
</evidence>
<dbReference type="SUPFAM" id="SSF100950">
    <property type="entry name" value="NagB/RpiA/CoA transferase-like"/>
    <property type="match status" value="1"/>
</dbReference>
<dbReference type="VEuPathDB" id="VectorBase:GPAI041961"/>
<dbReference type="InterPro" id="IPR005900">
    <property type="entry name" value="6-phosphogluconolactonase_DevB"/>
</dbReference>
<evidence type="ECO:0000313" key="8">
    <source>
        <dbReference type="EnsemblMetazoa" id="GPAI041961-PA"/>
    </source>
</evidence>